<dbReference type="Proteomes" id="UP000308600">
    <property type="component" value="Unassembled WGS sequence"/>
</dbReference>
<evidence type="ECO:0000313" key="1">
    <source>
        <dbReference type="EMBL" id="TFK68112.1"/>
    </source>
</evidence>
<proteinExistence type="predicted"/>
<protein>
    <submittedName>
        <fullName evidence="1">Uncharacterized protein</fullName>
    </submittedName>
</protein>
<dbReference type="EMBL" id="ML208359">
    <property type="protein sequence ID" value="TFK68112.1"/>
    <property type="molecule type" value="Genomic_DNA"/>
</dbReference>
<name>A0ACD3AR46_9AGAR</name>
<keyword evidence="2" id="KW-1185">Reference proteome</keyword>
<sequence>MQLPRVGFAHNGAVDLLEGQEDITKKGRGLSTTTVTLPFSPNATSYKLLNTSSFKVAMNLRVQDSGGVGTQVYTALLPSVVTLIWFSPNDPAKRESPRFSRPIRSETSIALFLGSSSADLRLQSNPIEEHMLQKINGDGQMLRANIDKSTHRGLAEHEVIIQNSCHAETGFSGFQQGLPANGEDWF</sequence>
<evidence type="ECO:0000313" key="2">
    <source>
        <dbReference type="Proteomes" id="UP000308600"/>
    </source>
</evidence>
<accession>A0ACD3AR46</accession>
<gene>
    <name evidence="1" type="ORF">BDN72DRAFT_898385</name>
</gene>
<organism evidence="1 2">
    <name type="scientific">Pluteus cervinus</name>
    <dbReference type="NCBI Taxonomy" id="181527"/>
    <lineage>
        <taxon>Eukaryota</taxon>
        <taxon>Fungi</taxon>
        <taxon>Dikarya</taxon>
        <taxon>Basidiomycota</taxon>
        <taxon>Agaricomycotina</taxon>
        <taxon>Agaricomycetes</taxon>
        <taxon>Agaricomycetidae</taxon>
        <taxon>Agaricales</taxon>
        <taxon>Pluteineae</taxon>
        <taxon>Pluteaceae</taxon>
        <taxon>Pluteus</taxon>
    </lineage>
</organism>
<reference evidence="1 2" key="1">
    <citation type="journal article" date="2019" name="Nat. Ecol. Evol.">
        <title>Megaphylogeny resolves global patterns of mushroom evolution.</title>
        <authorList>
            <person name="Varga T."/>
            <person name="Krizsan K."/>
            <person name="Foldi C."/>
            <person name="Dima B."/>
            <person name="Sanchez-Garcia M."/>
            <person name="Sanchez-Ramirez S."/>
            <person name="Szollosi G.J."/>
            <person name="Szarkandi J.G."/>
            <person name="Papp V."/>
            <person name="Albert L."/>
            <person name="Andreopoulos W."/>
            <person name="Angelini C."/>
            <person name="Antonin V."/>
            <person name="Barry K.W."/>
            <person name="Bougher N.L."/>
            <person name="Buchanan P."/>
            <person name="Buyck B."/>
            <person name="Bense V."/>
            <person name="Catcheside P."/>
            <person name="Chovatia M."/>
            <person name="Cooper J."/>
            <person name="Damon W."/>
            <person name="Desjardin D."/>
            <person name="Finy P."/>
            <person name="Geml J."/>
            <person name="Haridas S."/>
            <person name="Hughes K."/>
            <person name="Justo A."/>
            <person name="Karasinski D."/>
            <person name="Kautmanova I."/>
            <person name="Kiss B."/>
            <person name="Kocsube S."/>
            <person name="Kotiranta H."/>
            <person name="LaButti K.M."/>
            <person name="Lechner B.E."/>
            <person name="Liimatainen K."/>
            <person name="Lipzen A."/>
            <person name="Lukacs Z."/>
            <person name="Mihaltcheva S."/>
            <person name="Morgado L.N."/>
            <person name="Niskanen T."/>
            <person name="Noordeloos M.E."/>
            <person name="Ohm R.A."/>
            <person name="Ortiz-Santana B."/>
            <person name="Ovrebo C."/>
            <person name="Racz N."/>
            <person name="Riley R."/>
            <person name="Savchenko A."/>
            <person name="Shiryaev A."/>
            <person name="Soop K."/>
            <person name="Spirin V."/>
            <person name="Szebenyi C."/>
            <person name="Tomsovsky M."/>
            <person name="Tulloss R.E."/>
            <person name="Uehling J."/>
            <person name="Grigoriev I.V."/>
            <person name="Vagvolgyi C."/>
            <person name="Papp T."/>
            <person name="Martin F.M."/>
            <person name="Miettinen O."/>
            <person name="Hibbett D.S."/>
            <person name="Nagy L.G."/>
        </authorList>
    </citation>
    <scope>NUCLEOTIDE SEQUENCE [LARGE SCALE GENOMIC DNA]</scope>
    <source>
        <strain evidence="1 2">NL-1719</strain>
    </source>
</reference>